<dbReference type="RefSeq" id="WP_338399555.1">
    <property type="nucleotide sequence ID" value="NZ_AP025300.1"/>
</dbReference>
<organism evidence="2 3">
    <name type="scientific">Persicobacter psychrovividus</name>
    <dbReference type="NCBI Taxonomy" id="387638"/>
    <lineage>
        <taxon>Bacteria</taxon>
        <taxon>Pseudomonadati</taxon>
        <taxon>Bacteroidota</taxon>
        <taxon>Cytophagia</taxon>
        <taxon>Cytophagales</taxon>
        <taxon>Persicobacteraceae</taxon>
        <taxon>Persicobacter</taxon>
    </lineage>
</organism>
<evidence type="ECO:0000259" key="1">
    <source>
        <dbReference type="Pfam" id="PF09820"/>
    </source>
</evidence>
<keyword evidence="3" id="KW-1185">Reference proteome</keyword>
<protein>
    <recommendedName>
        <fullName evidence="1">AAA-ATPase-like domain-containing protein</fullName>
    </recommendedName>
</protein>
<name>A0ABM7VMQ5_9BACT</name>
<accession>A0ABM7VMQ5</accession>
<keyword evidence="2" id="KW-0614">Plasmid</keyword>
<proteinExistence type="predicted"/>
<dbReference type="InterPro" id="IPR012547">
    <property type="entry name" value="PDDEXK_9"/>
</dbReference>
<sequence length="560" mass="64695">MKALAIGTSDFRKIRLEDCYYIDKSLFIEELMEGKSQALLFPRPRRFGKTLNMSMLKYFFDIDHAEENKKLFKGLAIENSPAWGHQGKYPVIFLTFKDWKEKSFDGAMESIQDQLSNYVKSNFGYMLSSDKLDEFDKDYLKKIIQWEAKRIQIQRFLRYFGEFLKKHHGTAPILLIDEYDAPIHAAHTHGYLPEMLNFMRNFLSAGFKDNEHLTKGIITGILRVAKENIFSGLNNITTYSILNRQFSDKFGLTQAEVDQLLTDADFTEDREKVANWYNGYAFGGTTQIYNPWSILNYVAHIPDGLRAYWVNTSSNELIQEILPKADKATQDILFDLLKGEKVAAQIDEFTVFNDLYAGRKTTVLGLLLFSGYLTAEDRIDLNTYELRIPNQEIKSMFQNMLQNYIGTSITQAKDTVLIQSLLEQRANTFAEALAQYVKTSFSYFDIGKEGNTEKIYHAFMLGLLAHLDKNYYIRSNREVGYGRADIYFYPKDTTNPKAWILEFKKKDADDKGDLKSLAEDALKQIYDRDYLDEIKAHGHTEILCMGVAFEGKQVVCAFDR</sequence>
<reference evidence="2 3" key="1">
    <citation type="submission" date="2021-12" db="EMBL/GenBank/DDBJ databases">
        <title>Genome sequencing of bacteria with rrn-lacking chromosome and rrn-plasmid.</title>
        <authorList>
            <person name="Anda M."/>
            <person name="Iwasaki W."/>
        </authorList>
    </citation>
    <scope>NUCLEOTIDE SEQUENCE [LARGE SCALE GENOMIC DNA]</scope>
    <source>
        <strain evidence="2 3">NBRC 101262</strain>
        <plasmid evidence="2 3">pPP8</plasmid>
    </source>
</reference>
<dbReference type="PANTHER" id="PTHR34825">
    <property type="entry name" value="CONSERVED PROTEIN, WITH A WEAK D-GALACTARATE DEHYDRATASE/ALTRONATE HYDROLASE DOMAIN"/>
    <property type="match status" value="1"/>
</dbReference>
<dbReference type="InterPro" id="IPR027417">
    <property type="entry name" value="P-loop_NTPase"/>
</dbReference>
<dbReference type="InterPro" id="IPR018631">
    <property type="entry name" value="AAA-ATPase-like_dom"/>
</dbReference>
<dbReference type="EMBL" id="AP025300">
    <property type="protein sequence ID" value="BDD02304.1"/>
    <property type="molecule type" value="Genomic_DNA"/>
</dbReference>
<gene>
    <name evidence="2" type="ORF">PEPS_45840</name>
</gene>
<feature type="domain" description="AAA-ATPase-like" evidence="1">
    <location>
        <begin position="6"/>
        <end position="230"/>
    </location>
</feature>
<evidence type="ECO:0000313" key="2">
    <source>
        <dbReference type="EMBL" id="BDD02304.1"/>
    </source>
</evidence>
<dbReference type="PANTHER" id="PTHR34825:SF1">
    <property type="entry name" value="AAA-ATPASE-LIKE DOMAIN-CONTAINING PROTEIN"/>
    <property type="match status" value="1"/>
</dbReference>
<evidence type="ECO:0000313" key="3">
    <source>
        <dbReference type="Proteomes" id="UP001354989"/>
    </source>
</evidence>
<dbReference type="SUPFAM" id="SSF52540">
    <property type="entry name" value="P-loop containing nucleoside triphosphate hydrolases"/>
    <property type="match status" value="1"/>
</dbReference>
<geneLocation type="plasmid" evidence="2 3">
    <name>pPP8</name>
</geneLocation>
<dbReference type="Pfam" id="PF08011">
    <property type="entry name" value="PDDEXK_9"/>
    <property type="match status" value="1"/>
</dbReference>
<dbReference type="Proteomes" id="UP001354989">
    <property type="component" value="Plasmid pPP8"/>
</dbReference>
<dbReference type="Pfam" id="PF09820">
    <property type="entry name" value="AAA-ATPase_like"/>
    <property type="match status" value="1"/>
</dbReference>